<dbReference type="Gene3D" id="3.30.559.30">
    <property type="entry name" value="Nonribosomal peptide synthetase, condensation domain"/>
    <property type="match status" value="1"/>
</dbReference>
<keyword evidence="4" id="KW-0597">Phosphoprotein</keyword>
<feature type="transmembrane region" description="Helical" evidence="9">
    <location>
        <begin position="1808"/>
        <end position="1830"/>
    </location>
</feature>
<dbReference type="Gene3D" id="3.40.50.980">
    <property type="match status" value="2"/>
</dbReference>
<evidence type="ECO:0000313" key="12">
    <source>
        <dbReference type="EMBL" id="MBF9134154.1"/>
    </source>
</evidence>
<dbReference type="SUPFAM" id="SSF52777">
    <property type="entry name" value="CoA-dependent acyltransferases"/>
    <property type="match status" value="2"/>
</dbReference>
<evidence type="ECO:0000256" key="3">
    <source>
        <dbReference type="ARBA" id="ARBA00022450"/>
    </source>
</evidence>
<dbReference type="SUPFAM" id="SSF103473">
    <property type="entry name" value="MFS general substrate transporter"/>
    <property type="match status" value="1"/>
</dbReference>
<evidence type="ECO:0000256" key="9">
    <source>
        <dbReference type="SAM" id="Phobius"/>
    </source>
</evidence>
<dbReference type="InterPro" id="IPR020806">
    <property type="entry name" value="PKS_PP-bd"/>
</dbReference>
<dbReference type="InterPro" id="IPR036259">
    <property type="entry name" value="MFS_trans_sf"/>
</dbReference>
<dbReference type="SUPFAM" id="SSF56801">
    <property type="entry name" value="Acetyl-CoA synthetase-like"/>
    <property type="match status" value="1"/>
</dbReference>
<dbReference type="PROSITE" id="PS50850">
    <property type="entry name" value="MFS"/>
    <property type="match status" value="1"/>
</dbReference>
<keyword evidence="3" id="KW-0596">Phosphopantetheine</keyword>
<feature type="transmembrane region" description="Helical" evidence="9">
    <location>
        <begin position="1894"/>
        <end position="1914"/>
    </location>
</feature>
<dbReference type="Pfam" id="PF00668">
    <property type="entry name" value="Condensation"/>
    <property type="match status" value="1"/>
</dbReference>
<comment type="subcellular location">
    <subcellularLocation>
        <location evidence="2">Cell membrane</location>
        <topology evidence="2">Multi-pass membrane protein</topology>
    </subcellularLocation>
</comment>
<dbReference type="InterPro" id="IPR020845">
    <property type="entry name" value="AMP-binding_CS"/>
</dbReference>
<keyword evidence="7 9" id="KW-0472">Membrane</keyword>
<dbReference type="InterPro" id="IPR006162">
    <property type="entry name" value="Ppantetheine_attach_site"/>
</dbReference>
<dbReference type="InterPro" id="IPR009081">
    <property type="entry name" value="PP-bd_ACP"/>
</dbReference>
<dbReference type="InterPro" id="IPR020846">
    <property type="entry name" value="MFS_dom"/>
</dbReference>
<gene>
    <name evidence="12" type="ORF">I0C86_35235</name>
</gene>
<dbReference type="Pfam" id="PF00975">
    <property type="entry name" value="Thioesterase"/>
    <property type="match status" value="1"/>
</dbReference>
<dbReference type="PANTHER" id="PTHR45527">
    <property type="entry name" value="NONRIBOSOMAL PEPTIDE SYNTHETASE"/>
    <property type="match status" value="1"/>
</dbReference>
<evidence type="ECO:0000256" key="6">
    <source>
        <dbReference type="ARBA" id="ARBA00022989"/>
    </source>
</evidence>
<feature type="compositionally biased region" description="Basic and acidic residues" evidence="8">
    <location>
        <begin position="670"/>
        <end position="711"/>
    </location>
</feature>
<dbReference type="RefSeq" id="WP_196205638.1">
    <property type="nucleotide sequence ID" value="NZ_JADPUN010000323.1"/>
</dbReference>
<dbReference type="InterPro" id="IPR029058">
    <property type="entry name" value="AB_hydrolase_fold"/>
</dbReference>
<evidence type="ECO:0000256" key="1">
    <source>
        <dbReference type="ARBA" id="ARBA00001957"/>
    </source>
</evidence>
<feature type="transmembrane region" description="Helical" evidence="9">
    <location>
        <begin position="1783"/>
        <end position="1802"/>
    </location>
</feature>
<evidence type="ECO:0000313" key="13">
    <source>
        <dbReference type="Proteomes" id="UP000638560"/>
    </source>
</evidence>
<dbReference type="PROSITE" id="PS50075">
    <property type="entry name" value="CARRIER"/>
    <property type="match status" value="1"/>
</dbReference>
<dbReference type="Gene3D" id="1.10.1200.10">
    <property type="entry name" value="ACP-like"/>
    <property type="match status" value="1"/>
</dbReference>
<dbReference type="Pfam" id="PF00550">
    <property type="entry name" value="PP-binding"/>
    <property type="match status" value="1"/>
</dbReference>
<evidence type="ECO:0000256" key="7">
    <source>
        <dbReference type="ARBA" id="ARBA00023136"/>
    </source>
</evidence>
<dbReference type="InterPro" id="IPR001031">
    <property type="entry name" value="Thioesterase"/>
</dbReference>
<dbReference type="CDD" id="cd05930">
    <property type="entry name" value="A_NRPS"/>
    <property type="match status" value="1"/>
</dbReference>
<dbReference type="Gene3D" id="3.40.50.1820">
    <property type="entry name" value="alpha/beta hydrolase"/>
    <property type="match status" value="1"/>
</dbReference>
<reference evidence="12 13" key="1">
    <citation type="submission" date="2020-11" db="EMBL/GenBank/DDBJ databases">
        <title>A novel isolate from a Black sea contaminated sediment with potential to produce alkanes: Plantactinospora alkalitolerans sp. nov.</title>
        <authorList>
            <person name="Carro L."/>
            <person name="Veyisoglu A."/>
            <person name="Guven K."/>
            <person name="Schumann P."/>
            <person name="Klenk H.-P."/>
            <person name="Sahin N."/>
        </authorList>
    </citation>
    <scope>NUCLEOTIDE SEQUENCE [LARGE SCALE GENOMIC DNA]</scope>
    <source>
        <strain evidence="12 13">S1510</strain>
    </source>
</reference>
<feature type="region of interest" description="Disordered" evidence="8">
    <location>
        <begin position="509"/>
        <end position="533"/>
    </location>
</feature>
<dbReference type="PROSITE" id="PS00455">
    <property type="entry name" value="AMP_BINDING"/>
    <property type="match status" value="1"/>
</dbReference>
<dbReference type="InterPro" id="IPR010071">
    <property type="entry name" value="AA_adenyl_dom"/>
</dbReference>
<feature type="transmembrane region" description="Helical" evidence="9">
    <location>
        <begin position="1577"/>
        <end position="1598"/>
    </location>
</feature>
<dbReference type="InterPro" id="IPR042099">
    <property type="entry name" value="ANL_N_sf"/>
</dbReference>
<evidence type="ECO:0000256" key="8">
    <source>
        <dbReference type="SAM" id="MobiDB-lite"/>
    </source>
</evidence>
<organism evidence="12 13">
    <name type="scientific">Plantactinospora alkalitolerans</name>
    <dbReference type="NCBI Taxonomy" id="2789879"/>
    <lineage>
        <taxon>Bacteria</taxon>
        <taxon>Bacillati</taxon>
        <taxon>Actinomycetota</taxon>
        <taxon>Actinomycetes</taxon>
        <taxon>Micromonosporales</taxon>
        <taxon>Micromonosporaceae</taxon>
        <taxon>Plantactinospora</taxon>
    </lineage>
</organism>
<feature type="transmembrane region" description="Helical" evidence="9">
    <location>
        <begin position="1671"/>
        <end position="1691"/>
    </location>
</feature>
<dbReference type="InterPro" id="IPR000873">
    <property type="entry name" value="AMP-dep_synth/lig_dom"/>
</dbReference>
<dbReference type="EMBL" id="JADPUN010000323">
    <property type="protein sequence ID" value="MBF9134154.1"/>
    <property type="molecule type" value="Genomic_DNA"/>
</dbReference>
<name>A0ABS0H7M9_9ACTN</name>
<dbReference type="InterPro" id="IPR001242">
    <property type="entry name" value="Condensation_dom"/>
</dbReference>
<keyword evidence="5 9" id="KW-0812">Transmembrane</keyword>
<evidence type="ECO:0000259" key="11">
    <source>
        <dbReference type="PROSITE" id="PS50850"/>
    </source>
</evidence>
<feature type="transmembrane region" description="Helical" evidence="9">
    <location>
        <begin position="1604"/>
        <end position="1623"/>
    </location>
</feature>
<keyword evidence="13" id="KW-1185">Reference proteome</keyword>
<feature type="transmembrane region" description="Helical" evidence="9">
    <location>
        <begin position="1512"/>
        <end position="1538"/>
    </location>
</feature>
<dbReference type="Pfam" id="PF00501">
    <property type="entry name" value="AMP-binding"/>
    <property type="match status" value="1"/>
</dbReference>
<dbReference type="NCBIfam" id="TIGR01733">
    <property type="entry name" value="AA-adenyl-dom"/>
    <property type="match status" value="1"/>
</dbReference>
<dbReference type="Gene3D" id="3.30.559.10">
    <property type="entry name" value="Chloramphenicol acetyltransferase-like domain"/>
    <property type="match status" value="1"/>
</dbReference>
<evidence type="ECO:0000256" key="2">
    <source>
        <dbReference type="ARBA" id="ARBA00004651"/>
    </source>
</evidence>
<keyword evidence="6 9" id="KW-1133">Transmembrane helix</keyword>
<dbReference type="InterPro" id="IPR011701">
    <property type="entry name" value="MFS"/>
</dbReference>
<comment type="caution">
    <text evidence="12">The sequence shown here is derived from an EMBL/GenBank/DDBJ whole genome shotgun (WGS) entry which is preliminary data.</text>
</comment>
<dbReference type="Proteomes" id="UP000638560">
    <property type="component" value="Unassembled WGS sequence"/>
</dbReference>
<dbReference type="SMART" id="SM00823">
    <property type="entry name" value="PKS_PP"/>
    <property type="match status" value="1"/>
</dbReference>
<dbReference type="Gene3D" id="3.40.50.12780">
    <property type="entry name" value="N-terminal domain of ligase-like"/>
    <property type="match status" value="1"/>
</dbReference>
<feature type="region of interest" description="Disordered" evidence="8">
    <location>
        <begin position="661"/>
        <end position="715"/>
    </location>
</feature>
<dbReference type="Gene3D" id="3.30.300.30">
    <property type="match status" value="1"/>
</dbReference>
<dbReference type="InterPro" id="IPR023213">
    <property type="entry name" value="CAT-like_dom_sf"/>
</dbReference>
<dbReference type="InterPro" id="IPR045851">
    <property type="entry name" value="AMP-bd_C_sf"/>
</dbReference>
<evidence type="ECO:0000256" key="5">
    <source>
        <dbReference type="ARBA" id="ARBA00022692"/>
    </source>
</evidence>
<feature type="transmembrane region" description="Helical" evidence="9">
    <location>
        <begin position="1722"/>
        <end position="1745"/>
    </location>
</feature>
<feature type="domain" description="Major facilitator superfamily (MFS) profile" evidence="11">
    <location>
        <begin position="1511"/>
        <end position="1918"/>
    </location>
</feature>
<dbReference type="InterPro" id="IPR036736">
    <property type="entry name" value="ACP-like_sf"/>
</dbReference>
<proteinExistence type="predicted"/>
<feature type="domain" description="Carrier" evidence="10">
    <location>
        <begin position="1100"/>
        <end position="1178"/>
    </location>
</feature>
<feature type="transmembrane region" description="Helical" evidence="9">
    <location>
        <begin position="1757"/>
        <end position="1776"/>
    </location>
</feature>
<comment type="cofactor">
    <cofactor evidence="1">
        <name>pantetheine 4'-phosphate</name>
        <dbReference type="ChEBI" id="CHEBI:47942"/>
    </cofactor>
</comment>
<feature type="transmembrane region" description="Helical" evidence="9">
    <location>
        <begin position="1643"/>
        <end position="1665"/>
    </location>
</feature>
<dbReference type="PROSITE" id="PS00012">
    <property type="entry name" value="PHOSPHOPANTETHEINE"/>
    <property type="match status" value="1"/>
</dbReference>
<feature type="compositionally biased region" description="Low complexity" evidence="8">
    <location>
        <begin position="24"/>
        <end position="46"/>
    </location>
</feature>
<accession>A0ABS0H7M9</accession>
<dbReference type="CDD" id="cd19531">
    <property type="entry name" value="LCL_NRPS-like"/>
    <property type="match status" value="1"/>
</dbReference>
<dbReference type="CDD" id="cd06173">
    <property type="entry name" value="MFS_MefA_like"/>
    <property type="match status" value="1"/>
</dbReference>
<feature type="region of interest" description="Disordered" evidence="8">
    <location>
        <begin position="1"/>
        <end position="59"/>
    </location>
</feature>
<dbReference type="Gene3D" id="1.20.1250.20">
    <property type="entry name" value="MFS general substrate transporter like domains"/>
    <property type="match status" value="1"/>
</dbReference>
<evidence type="ECO:0000259" key="10">
    <source>
        <dbReference type="PROSITE" id="PS50075"/>
    </source>
</evidence>
<dbReference type="SUPFAM" id="SSF53474">
    <property type="entry name" value="alpha/beta-Hydrolases"/>
    <property type="match status" value="1"/>
</dbReference>
<evidence type="ECO:0000256" key="4">
    <source>
        <dbReference type="ARBA" id="ARBA00022553"/>
    </source>
</evidence>
<dbReference type="PANTHER" id="PTHR45527:SF1">
    <property type="entry name" value="FATTY ACID SYNTHASE"/>
    <property type="match status" value="1"/>
</dbReference>
<dbReference type="Pfam" id="PF07690">
    <property type="entry name" value="MFS_1"/>
    <property type="match status" value="1"/>
</dbReference>
<sequence>MSVTGQDRGPRPSGDRMAALSSERQALLDRWLAQARAARRPAGPQPITARPPGSRPPLSSAQARMWFLEQYAPGTSTYTMWMPMRLGGVLDAEALRGALRTVVARHESLRMRFPVGPDGVPMVDITEQADVPFRTLDVSDRSGGEDPADLARKLLGQEVAQPFDLAAGPLVRAVLVRLGPDDHVLCLLVHHIVIDGWSTDIVLNEMWLAYEALCAGEAPDLPELSVGYGDYAAWQQDWLTGDEATADLRYWRERLTDVPPLALPTDRPYPPTQTSPGGTVTFRFDADLAAGLRRVARQHQATEYMALMAGFQAVLGWYAGQSDFGVGSQVAGRDRGGTESMVGLLVNTVVLRADLHGDPTFGALLGRVRDAGVAAYARQHLPFEHLVSELNVPRDVRRPPVFQVNLSMLNWDHAGRSRHGGLRFERFPVENPVTRHELACYVRPDDAGLAGHLTYNTDLFDRETVVGIVDRFRTLLAAAVADPGCRLSDVDLLGPTERARLAAWSDGGALSSNGSAPVDASTPAGPTASAEPASLARPASLAEVIRPWVVRTPAAPAVVYGTRQVSYAELSTAAQRLAVQLRRRGARPDVRVGICLNHAPALAVAVLAAVTAGAAYLPLDPEAPAARLAFLLSDADSPILVTEEALRDRFVDFPGEVVVVDADGATPDHPTPDHPTPDHPTPDHPTPDHPTPDHPTPDHPTPDHPTPDHPTADGAMADGAAAAVMPGGGTAPDDLAYVIYTSGSTGRPKGVAVAHRQVVRYVDGVRDRLRIVPGSRFGLMQSMSFDFSVTMFWLALATGGCVHLLPRRVSGRDLAAYLARTGIDYLKLTPSHLAALAGDVADVAELLPRRALLLGGEASRLDWARDLARRGGIPVVNHYGPTEATVGVTTFEIPASGDVPAMVAECGSTPIGRPLPHARVYVLDQRFRPVPPGAVGEICVGGDRLARGYLGRPTLTAQRFLPDPLGPPDGRLYRTGDLGRWLPTGDLEFLGRRDDQVKIRGFRVEPGEVAGALAALPGVGQAVVVVHDERLVAYLERTGPDDLEIGEIRRLLAVTLPEYLLPAQVVWLDRLPLLSHGKVDRRALPDPVLERPENSDGASPPEGPVQCAIAEVWAQVLRLPGVGTDDDFFDLGGHSLLATQVVSRLRRALPAGTRPITVMDLFKHPTVRRLAEHAERAASTSGELLYELTPSVDPALHTLSLVCVPYGGATAIVYQPLADALPSGQSLYAVAPPGRDLATTEADRSIEDVAAACVAEILDRVPGPLVVYGHCGPGGALAVEIARRLEAAGRRLEAVYLGGVFPFARPTGALGRLARTLRMERLRSDTVYANWLQSMGADVGALDPAERRQLIGAMRRDAQFAEDYFTRLLDQGGTPLNAPVVSVVGERDPGTEYYQERFREWDFLTRSTGLVVVDEAGHYFLKYRAPELAEIVTGIHHRLAAGTADDLDLDPASQPAAVGPAAVGSAASSPAASGPAAVPGAAGRTGNWRLVDVHAGVGRPEPSGPRPSMARFLTVALSQLVANTGAALTMFAIPLWIYVQSESLLRFALFSVVATLPGILAGPVAGALVDRSDRRRVLVAATVAASLVQGSLALLVWVGTVPAGLLYGLLALLSVAVTVQRLAYLSAVPQLVPKRYLGNANGVVQLASGAANFLVPLLAVGLLAAIELAGILAVEVLGYAVALAVLAVTRFPATMAWRRRETVVEEITGGFWYFWNRNGLRAMLMFFVVINMFLAMVVVLLSPLVLTVGTLTDAGRVATIATVGALAGGLLVAVWGGPRRYRMRGMLISTAGYGASALVVALRPDLTVIAAGALGMSFFLVVQNGIWMTIIHTKVPQRFHARVIALNQMAAQSVVAVGFLAAPTLSGVLEPLLLPGGALTDSLGVVVGVGSGRGIALVYVVCGVVMTVVALGALRRTRLATFDLTVPDAEPDDLVGIAALAGRGGADAPVAVRPAPARSAFHQREDTPAE</sequence>
<protein>
    <submittedName>
        <fullName evidence="12">Amino acid adenylation domain-containing protein</fullName>
    </submittedName>
</protein>
<feature type="transmembrane region" description="Helical" evidence="9">
    <location>
        <begin position="1851"/>
        <end position="1874"/>
    </location>
</feature>
<feature type="transmembrane region" description="Helical" evidence="9">
    <location>
        <begin position="1544"/>
        <end position="1565"/>
    </location>
</feature>